<reference evidence="2 3" key="2">
    <citation type="submission" date="2018-11" db="EMBL/GenBank/DDBJ databases">
        <authorList>
            <consortium name="Pathogen Informatics"/>
        </authorList>
    </citation>
    <scope>NUCLEOTIDE SEQUENCE [LARGE SCALE GENOMIC DNA]</scope>
</reference>
<dbReference type="SUPFAM" id="SSF56436">
    <property type="entry name" value="C-type lectin-like"/>
    <property type="match status" value="1"/>
</dbReference>
<sequence>MNAAPYWIGIHKINGSWMAPSQDRAAAASHGYRHFGHEPAKFTNWGPLQPDGCCGFNMTCVLVDFDNLFALWNDAGCEHAWTPYTGVVCQRYGDQPVFPF</sequence>
<accession>A0A183D7J9</accession>
<dbReference type="OrthoDB" id="5861056at2759"/>
<evidence type="ECO:0000313" key="2">
    <source>
        <dbReference type="EMBL" id="VDK46701.1"/>
    </source>
</evidence>
<dbReference type="InterPro" id="IPR016187">
    <property type="entry name" value="CTDL_fold"/>
</dbReference>
<dbReference type="Proteomes" id="UP000271098">
    <property type="component" value="Unassembled WGS sequence"/>
</dbReference>
<dbReference type="PROSITE" id="PS50041">
    <property type="entry name" value="C_TYPE_LECTIN_2"/>
    <property type="match status" value="1"/>
</dbReference>
<dbReference type="InterPro" id="IPR001304">
    <property type="entry name" value="C-type_lectin-like"/>
</dbReference>
<dbReference type="EMBL" id="UYRT01009147">
    <property type="protein sequence ID" value="VDK46701.1"/>
    <property type="molecule type" value="Genomic_DNA"/>
</dbReference>
<dbReference type="AlphaFoldDB" id="A0A183D7J9"/>
<protein>
    <submittedName>
        <fullName evidence="4">C-type lectin domain-containing protein</fullName>
    </submittedName>
</protein>
<dbReference type="WBParaSite" id="GPUH_0000469701-mRNA-1">
    <property type="protein sequence ID" value="GPUH_0000469701-mRNA-1"/>
    <property type="gene ID" value="GPUH_0000469701"/>
</dbReference>
<organism evidence="4">
    <name type="scientific">Gongylonema pulchrum</name>
    <dbReference type="NCBI Taxonomy" id="637853"/>
    <lineage>
        <taxon>Eukaryota</taxon>
        <taxon>Metazoa</taxon>
        <taxon>Ecdysozoa</taxon>
        <taxon>Nematoda</taxon>
        <taxon>Chromadorea</taxon>
        <taxon>Rhabditida</taxon>
        <taxon>Spirurina</taxon>
        <taxon>Spiruromorpha</taxon>
        <taxon>Spiruroidea</taxon>
        <taxon>Gongylonematidae</taxon>
        <taxon>Gongylonema</taxon>
    </lineage>
</organism>
<dbReference type="InterPro" id="IPR016186">
    <property type="entry name" value="C-type_lectin-like/link_sf"/>
</dbReference>
<name>A0A183D7J9_9BILA</name>
<evidence type="ECO:0000313" key="3">
    <source>
        <dbReference type="Proteomes" id="UP000271098"/>
    </source>
</evidence>
<evidence type="ECO:0000259" key="1">
    <source>
        <dbReference type="PROSITE" id="PS50041"/>
    </source>
</evidence>
<evidence type="ECO:0000313" key="4">
    <source>
        <dbReference type="WBParaSite" id="GPUH_0000469701-mRNA-1"/>
    </source>
</evidence>
<dbReference type="Gene3D" id="3.10.100.10">
    <property type="entry name" value="Mannose-Binding Protein A, subunit A"/>
    <property type="match status" value="1"/>
</dbReference>
<feature type="domain" description="C-type lectin" evidence="1">
    <location>
        <begin position="1"/>
        <end position="78"/>
    </location>
</feature>
<keyword evidence="3" id="KW-1185">Reference proteome</keyword>
<reference evidence="4" key="1">
    <citation type="submission" date="2016-06" db="UniProtKB">
        <authorList>
            <consortium name="WormBaseParasite"/>
        </authorList>
    </citation>
    <scope>IDENTIFICATION</scope>
</reference>
<proteinExistence type="predicted"/>
<gene>
    <name evidence="2" type="ORF">GPUH_LOCUS4689</name>
</gene>